<reference evidence="7 8" key="1">
    <citation type="submission" date="2019-03" db="EMBL/GenBank/DDBJ databases">
        <title>Genomic Encyclopedia of Type Strains, Phase III (KMG-III): the genomes of soil and plant-associated and newly described type strains.</title>
        <authorList>
            <person name="Whitman W."/>
        </authorList>
    </citation>
    <scope>NUCLEOTIDE SEQUENCE [LARGE SCALE GENOMIC DNA]</scope>
    <source>
        <strain evidence="7 8">CGMCC 1.7002</strain>
    </source>
</reference>
<dbReference type="Pfam" id="PF21077">
    <property type="entry name" value="GDH_ACT3"/>
    <property type="match status" value="1"/>
</dbReference>
<evidence type="ECO:0000313" key="8">
    <source>
        <dbReference type="Proteomes" id="UP000295391"/>
    </source>
</evidence>
<dbReference type="Pfam" id="PF21079">
    <property type="entry name" value="GDH_HM2"/>
    <property type="match status" value="1"/>
</dbReference>
<dbReference type="Pfam" id="PF21074">
    <property type="entry name" value="GDH_C"/>
    <property type="match status" value="1"/>
</dbReference>
<dbReference type="GO" id="GO:0006538">
    <property type="term" value="P:L-glutamate catabolic process"/>
    <property type="evidence" value="ECO:0007669"/>
    <property type="project" value="InterPro"/>
</dbReference>
<evidence type="ECO:0000259" key="3">
    <source>
        <dbReference type="Pfam" id="PF21074"/>
    </source>
</evidence>
<proteinExistence type="predicted"/>
<dbReference type="InterPro" id="IPR049064">
    <property type="entry name" value="NAD_Glu_DH_ACT3"/>
</dbReference>
<feature type="domain" description="NAD-glutamate dehydrogenase ACT3" evidence="6">
    <location>
        <begin position="542"/>
        <end position="602"/>
    </location>
</feature>
<dbReference type="GO" id="GO:0004352">
    <property type="term" value="F:glutamate dehydrogenase (NAD+) activity"/>
    <property type="evidence" value="ECO:0007669"/>
    <property type="project" value="InterPro"/>
</dbReference>
<dbReference type="Pfam" id="PF21075">
    <property type="entry name" value="GDH_ACT1"/>
    <property type="match status" value="1"/>
</dbReference>
<feature type="domain" description="NAD-glutamate dehydrogenase ACT2" evidence="5">
    <location>
        <begin position="395"/>
        <end position="482"/>
    </location>
</feature>
<dbReference type="InterPro" id="IPR007780">
    <property type="entry name" value="NAD_Glu_DH_bac"/>
</dbReference>
<evidence type="ECO:0000259" key="6">
    <source>
        <dbReference type="Pfam" id="PF21077"/>
    </source>
</evidence>
<evidence type="ECO:0000259" key="4">
    <source>
        <dbReference type="Pfam" id="PF21075"/>
    </source>
</evidence>
<dbReference type="OrthoDB" id="9758052at2"/>
<evidence type="ECO:0000259" key="5">
    <source>
        <dbReference type="Pfam" id="PF21076"/>
    </source>
</evidence>
<dbReference type="InterPro" id="IPR046346">
    <property type="entry name" value="Aminoacid_DH-like_N_sf"/>
</dbReference>
<accession>A0A4R6VGH4</accession>
<dbReference type="Pfam" id="PF21078">
    <property type="entry name" value="GDH_HM3"/>
    <property type="match status" value="1"/>
</dbReference>
<dbReference type="Pfam" id="PF21073">
    <property type="entry name" value="GDH_HM1"/>
    <property type="match status" value="1"/>
</dbReference>
<dbReference type="InterPro" id="IPR024727">
    <property type="entry name" value="NAD_Glu_DH_N_ACT1"/>
</dbReference>
<dbReference type="InterPro" id="IPR049058">
    <property type="entry name" value="NAD_Glu_DH_HM2"/>
</dbReference>
<feature type="domain" description="NAD-specific glutamate dehydrogenase C-terminal" evidence="3">
    <location>
        <begin position="1246"/>
        <end position="1579"/>
    </location>
</feature>
<evidence type="ECO:0000256" key="1">
    <source>
        <dbReference type="ARBA" id="ARBA00023002"/>
    </source>
</evidence>
<dbReference type="InterPro" id="IPR048381">
    <property type="entry name" value="GDH_C"/>
</dbReference>
<organism evidence="7 8">
    <name type="scientific">Maritalea mobilis</name>
    <dbReference type="NCBI Taxonomy" id="483324"/>
    <lineage>
        <taxon>Bacteria</taxon>
        <taxon>Pseudomonadati</taxon>
        <taxon>Pseudomonadota</taxon>
        <taxon>Alphaproteobacteria</taxon>
        <taxon>Hyphomicrobiales</taxon>
        <taxon>Devosiaceae</taxon>
        <taxon>Maritalea</taxon>
    </lineage>
</organism>
<dbReference type="Pfam" id="PF21076">
    <property type="entry name" value="GDH_ACT2"/>
    <property type="match status" value="1"/>
</dbReference>
<dbReference type="RefSeq" id="WP_133573369.1">
    <property type="nucleotide sequence ID" value="NZ_SNYR01000003.1"/>
</dbReference>
<dbReference type="Pfam" id="PF05088">
    <property type="entry name" value="Bac_GDH_CD"/>
    <property type="match status" value="1"/>
</dbReference>
<sequence length="1585" mass="177523">MAQATSAYKSQLIELAQSKSLTDQSFLNFLGHLVNSIDDSDLKNKDLSELLDAAKRAYDQLGQRSAHQHHISNWAPEDAHNDHIVDAFNEDMPFIVDSGLAAIRASGADIILFAHPILPVRKTEHGIEVLEKFEEGVQKESLLHVHYRPGLSANNQQVLVEELDNALVQVRHAVNGWRPMLEKLGETVRRYRDNPPRIDEAVLAESMHFLGWLADHNFTFLGMREYRLQDQNGTPHLEPLPESGLGILKDPDLYFLRHGSDYVEMTDQHVAFLQKSEPLMVTKANIKSVVHRRVHMDYVGVKLFDEQGNLSGELRILGLFTSMSLATPHTSVPLLRRKVMHVMQRSGHSPNSHSGKALMNALDNYPREELFQIDEKLLYEFATTISELADRPRVRVLPRIDPFDNFVSVLLFMARDKYNSHIRKQVGEYLAEKYDARVSAFYPNFPEGELASVHFILGRNGGKTPQPDRDELEEHITNLTRSYGDWLASLVKDPRSIASYVNAFTNAYQEKYAHEEALVDIEHFKQLDDDIKIGVRLDKHARRENAYSLKLYHRSTAIPLSARVPLLENFGFSVVNERTYTVSPEGEEERVLHDMTLKVEDFEGDLTEISDVIERAIKAVWYKEAENDGYNRLALFAAMSWDNIAIIRALSRYLKQADITYSQRYMWETLSKHPLTAKAIVDLFHARHNPNFNGDAQLVEQNARETIKQTLDQITSLDDDTIFRRFVNLVDSSLRTNFFQRPNGQRRPALAIKFDASKVKGLPDPRPFREIFVYSPRVEGVHLRGGMIARGGLRWSDRPEDFRTEVLGLVKAQMVKNAVIVPVGAKGGFVPKQMPANPTREEFMAEGTASYKIFIGSLLDITDNLDMDEIIPPENVNRLDGDDPYLVVAADKGTATFSDTANAISDERNFWLGDAFASGGSVGYDHKKMGITARGGWEAVKRHFREMDHDIQSVPFTAVGVGDMSGDVFGNGMLLSRQTKLVAAFDHRDIFIDPNPDPASSFEERKRLFEMGRSSWQDYDQTKLSAGGGIYPRSSKSITISPEAKAALGIEQDQLSPNELMLAILKSKADLLWFGGIGTYVRASTESNADVGDRANDAIRITGSEVGAKVIGEGANLGTTQLGRVEFAQHGGRINTDAIDNSAGVNSSDLEVNIKIALGSLVRDGQMDMPQRNSFLAEMTDEVAELCLRNNYLQTLAISLAERRNVADLPYHADFIKSLEAAGQLNRKVEYLPKHVDLMERETHNRGMTRPELAVILAYAKNTLYAKLLESDVPDDPYLGKELFRYFPEQLTATYPDTITNHRLRREVIATVLSNAMINRGGPDFVHRIASSTGADPAQVAAAYAAARDSFGLTDMNAAIDELDNKMSGQTQLALYDELRSLLLQQSAWFIRNVNFDDGISKVVERYGTGINTIRGMLDEILPAFIKQSVEEQTASFVKGGAPQTLAKRVAQLSALTLATEIVLIAERAETSVENAARAYFAILENFKLGRITEQVNTIEVHDYYDRMALDRAMTNLIRAQRDITLDVLAFDANDVKKAFADWNNARSADISRTREMVENITDSTLGVSKLSVAAGLLSDLAKGN</sequence>
<name>A0A4R6VGH4_9HYPH</name>
<feature type="domain" description="NAD-glutamate dehydrogenase catalytic" evidence="2">
    <location>
        <begin position="707"/>
        <end position="1200"/>
    </location>
</feature>
<dbReference type="PANTHER" id="PTHR43403:SF1">
    <property type="entry name" value="NAD-SPECIFIC GLUTAMATE DEHYDROGENASE"/>
    <property type="match status" value="1"/>
</dbReference>
<dbReference type="InterPro" id="IPR028971">
    <property type="entry name" value="NAD-GDH_cat"/>
</dbReference>
<dbReference type="EMBL" id="SNYR01000003">
    <property type="protein sequence ID" value="TDQ61663.1"/>
    <property type="molecule type" value="Genomic_DNA"/>
</dbReference>
<dbReference type="PANTHER" id="PTHR43403">
    <property type="entry name" value="NAD-SPECIFIC GLUTAMATE DEHYDROGENASE"/>
    <property type="match status" value="1"/>
</dbReference>
<keyword evidence="1" id="KW-0560">Oxidoreductase</keyword>
<dbReference type="GO" id="GO:0004069">
    <property type="term" value="F:L-aspartate:2-oxoglutarate aminotransferase activity"/>
    <property type="evidence" value="ECO:0007669"/>
    <property type="project" value="InterPro"/>
</dbReference>
<dbReference type="SUPFAM" id="SSF51735">
    <property type="entry name" value="NAD(P)-binding Rossmann-fold domains"/>
    <property type="match status" value="1"/>
</dbReference>
<keyword evidence="8" id="KW-1185">Reference proteome</keyword>
<gene>
    <name evidence="7" type="ORF">ATL17_2762</name>
</gene>
<comment type="caution">
    <text evidence="7">The sequence shown here is derived from an EMBL/GenBank/DDBJ whole genome shotgun (WGS) entry which is preliminary data.</text>
</comment>
<dbReference type="InterPro" id="IPR049059">
    <property type="entry name" value="NAD_Glu_DH_HM1"/>
</dbReference>
<dbReference type="PIRSF" id="PIRSF036761">
    <property type="entry name" value="GDH_Mll4104"/>
    <property type="match status" value="1"/>
</dbReference>
<dbReference type="InterPro" id="IPR036291">
    <property type="entry name" value="NAD(P)-bd_dom_sf"/>
</dbReference>
<feature type="domain" description="NAD-glutamate dehydrogenase N-terminal ACT1" evidence="4">
    <location>
        <begin position="29"/>
        <end position="157"/>
    </location>
</feature>
<dbReference type="InterPro" id="IPR049056">
    <property type="entry name" value="NAD_Glu_DH_HM3"/>
</dbReference>
<dbReference type="Proteomes" id="UP000295391">
    <property type="component" value="Unassembled WGS sequence"/>
</dbReference>
<protein>
    <submittedName>
        <fullName evidence="7">Glutamate dehydrogenase</fullName>
    </submittedName>
</protein>
<evidence type="ECO:0000313" key="7">
    <source>
        <dbReference type="EMBL" id="TDQ61663.1"/>
    </source>
</evidence>
<dbReference type="SUPFAM" id="SSF53223">
    <property type="entry name" value="Aminoacid dehydrogenase-like, N-terminal domain"/>
    <property type="match status" value="1"/>
</dbReference>
<dbReference type="Gene3D" id="3.40.50.720">
    <property type="entry name" value="NAD(P)-binding Rossmann-like Domain"/>
    <property type="match status" value="1"/>
</dbReference>
<evidence type="ECO:0000259" key="2">
    <source>
        <dbReference type="Pfam" id="PF05088"/>
    </source>
</evidence>
<dbReference type="InterPro" id="IPR049062">
    <property type="entry name" value="NAD_Glu_DH_ACT2"/>
</dbReference>